<organism evidence="2 3">
    <name type="scientific">Candidatus Iainarchaeum sp</name>
    <dbReference type="NCBI Taxonomy" id="3101447"/>
    <lineage>
        <taxon>Archaea</taxon>
        <taxon>Candidatus Iainarchaeota</taxon>
        <taxon>Candidatus Iainarchaeia</taxon>
        <taxon>Candidatus Iainarchaeales</taxon>
        <taxon>Candidatus Iainarchaeaceae</taxon>
        <taxon>Candidatus Iainarchaeum</taxon>
    </lineage>
</organism>
<keyword evidence="1" id="KW-1133">Transmembrane helix</keyword>
<dbReference type="Proteomes" id="UP000277633">
    <property type="component" value="Unassembled WGS sequence"/>
</dbReference>
<evidence type="ECO:0000256" key="1">
    <source>
        <dbReference type="SAM" id="Phobius"/>
    </source>
</evidence>
<dbReference type="AlphaFoldDB" id="A0A497JGK7"/>
<feature type="transmembrane region" description="Helical" evidence="1">
    <location>
        <begin position="12"/>
        <end position="38"/>
    </location>
</feature>
<gene>
    <name evidence="2" type="ORF">DRO07_01080</name>
</gene>
<evidence type="ECO:0000313" key="3">
    <source>
        <dbReference type="Proteomes" id="UP000277633"/>
    </source>
</evidence>
<feature type="transmembrane region" description="Helical" evidence="1">
    <location>
        <begin position="50"/>
        <end position="70"/>
    </location>
</feature>
<evidence type="ECO:0000313" key="2">
    <source>
        <dbReference type="EMBL" id="RLG70063.1"/>
    </source>
</evidence>
<accession>A0A497JGK7</accession>
<name>A0A497JGK7_9ARCH</name>
<dbReference type="EMBL" id="QMWO01000025">
    <property type="protein sequence ID" value="RLG70063.1"/>
    <property type="molecule type" value="Genomic_DNA"/>
</dbReference>
<comment type="caution">
    <text evidence="2">The sequence shown here is derived from an EMBL/GenBank/DDBJ whole genome shotgun (WGS) entry which is preliminary data.</text>
</comment>
<keyword evidence="1" id="KW-0812">Transmembrane</keyword>
<proteinExistence type="predicted"/>
<keyword evidence="1" id="KW-0472">Membrane</keyword>
<reference evidence="2 3" key="1">
    <citation type="submission" date="2018-06" db="EMBL/GenBank/DDBJ databases">
        <title>Extensive metabolic versatility and redundancy in microbially diverse, dynamic hydrothermal sediments.</title>
        <authorList>
            <person name="Dombrowski N."/>
            <person name="Teske A."/>
            <person name="Baker B.J."/>
        </authorList>
    </citation>
    <scope>NUCLEOTIDE SEQUENCE [LARGE SCALE GENOMIC DNA]</scope>
    <source>
        <strain evidence="2">B9_G13</strain>
    </source>
</reference>
<sequence length="91" mass="10605">MASKINVYFVHFVVFSTKVSMLAITLTASFLAGSYIFYSSRRRYKQLMQSTVFVPLIYEITASIGNYFTLKREARSRQRRKEGIQKELAHL</sequence>
<protein>
    <submittedName>
        <fullName evidence="2">Uncharacterized protein</fullName>
    </submittedName>
</protein>